<name>A0ABZ2BQ42_9RHOB</name>
<protein>
    <recommendedName>
        <fullName evidence="3">Cell division protein FtsL</fullName>
    </recommendedName>
</protein>
<keyword evidence="2" id="KW-1185">Reference proteome</keyword>
<accession>A0ABZ2BQ42</accession>
<proteinExistence type="predicted"/>
<evidence type="ECO:0008006" key="3">
    <source>
        <dbReference type="Google" id="ProtNLM"/>
    </source>
</evidence>
<reference evidence="2" key="1">
    <citation type="submission" date="2024-01" db="EMBL/GenBank/DDBJ databases">
        <title>Roseobacter fucihabitans sp. nov., isolated from the brown alga Fucus spiralis.</title>
        <authorList>
            <person name="Hahnke S."/>
            <person name="Berger M."/>
            <person name="Schlingloff A."/>
            <person name="Athale I."/>
            <person name="Neumann-Schaal M."/>
            <person name="Adenaya A."/>
            <person name="Poehlein A."/>
            <person name="Daniel R."/>
            <person name="Pertersen J."/>
            <person name="Brinkhoff T."/>
        </authorList>
    </citation>
    <scope>NUCLEOTIDE SEQUENCE [LARGE SCALE GENOMIC DNA]</scope>
    <source>
        <strain evidence="2">B14</strain>
    </source>
</reference>
<sequence length="120" mass="13816">MRTIFYILTTLAVIGLAFWAYRENYATQAALSDTRKLRQDIRHSYDRLAVLRAEWAYLNRPDRLRDLAEINFDRLGLLPLHPDQFGYLDQVAYPVPPALPELVETNADTAPTDAPQESRP</sequence>
<dbReference type="EMBL" id="CP143423">
    <property type="protein sequence ID" value="WVX48063.1"/>
    <property type="molecule type" value="Genomic_DNA"/>
</dbReference>
<evidence type="ECO:0000313" key="1">
    <source>
        <dbReference type="EMBL" id="WVX48063.1"/>
    </source>
</evidence>
<gene>
    <name evidence="1" type="ORF">ROLI_011410</name>
</gene>
<organism evidence="1 2">
    <name type="scientific">Roseobacter fucihabitans</name>
    <dbReference type="NCBI Taxonomy" id="1537242"/>
    <lineage>
        <taxon>Bacteria</taxon>
        <taxon>Pseudomonadati</taxon>
        <taxon>Pseudomonadota</taxon>
        <taxon>Alphaproteobacteria</taxon>
        <taxon>Rhodobacterales</taxon>
        <taxon>Roseobacteraceae</taxon>
        <taxon>Roseobacter</taxon>
    </lineage>
</organism>
<dbReference type="Proteomes" id="UP001318682">
    <property type="component" value="Chromosome"/>
</dbReference>
<dbReference type="RefSeq" id="WP_187428751.1">
    <property type="nucleotide sequence ID" value="NZ_CP143423.1"/>
</dbReference>
<evidence type="ECO:0000313" key="2">
    <source>
        <dbReference type="Proteomes" id="UP001318682"/>
    </source>
</evidence>